<dbReference type="InterPro" id="IPR003615">
    <property type="entry name" value="HNH_nuc"/>
</dbReference>
<dbReference type="CDD" id="cd00085">
    <property type="entry name" value="HNHc"/>
    <property type="match status" value="1"/>
</dbReference>
<dbReference type="AlphaFoldDB" id="A0A1E8DYX3"/>
<dbReference type="Pfam" id="PF01844">
    <property type="entry name" value="HNH"/>
    <property type="match status" value="1"/>
</dbReference>
<name>A0A1E8DYX3_9GAMM</name>
<dbReference type="Gene3D" id="1.10.30.50">
    <property type="match status" value="1"/>
</dbReference>
<accession>A0A1E8DYX3</accession>
<dbReference type="GO" id="GO:0003676">
    <property type="term" value="F:nucleic acid binding"/>
    <property type="evidence" value="ECO:0007669"/>
    <property type="project" value="InterPro"/>
</dbReference>
<sequence length="544" mass="63095">MARTKLLTNIIQRKMMVPDEMSHSNLHHNFEISLYDFANHEILEKLYKADNQRSTECWSPAEIQEFILNCLNDRNVNLCVRYWKDAAGNIYIIDGGHRISIIYAWIKRYFIDEQVIGAPKFTAPQKRDIRQIRNRLGGLADFQELCSDSEFQQKLKSTKINFIEVIGTPEEARKAFCSINSDTKRLDPDEEYHLQNRGSDAFYVIYACCYINDNKSNLAELNYERINEVITLGEQIHDHLFKIILLEPDLTHGKKIGLVNELLNIMFGDTSQNTVNIDQGQRVENLMLKLRVVLCRIATPPISIRIPSLGLHPKLYFYKDNRFQVTSFLAWFSIVCEIEKDCFEIQNKKIDFIGFTRARRGVESLIEKIPVAIKETVGKFGSGIRSHERLKNVYQAFICIGLNMDLDFEDEVCLNTVILSMSQSFDYINFNDFYLDRFGGDYDESIVDDVVSFVKSVRLTKKKKPLNFSLATKRNLYQREERKTWSYCEVCDSALYLESTEVDHRESKAEGGYGVLENGAIIHPICNRFKSDRALEEVRADLFD</sequence>
<keyword evidence="1" id="KW-0378">Hydrolase</keyword>
<protein>
    <submittedName>
        <fullName evidence="1">HNH endonuclease</fullName>
    </submittedName>
</protein>
<proteinExistence type="predicted"/>
<dbReference type="STRING" id="202956.BJN41_14025"/>
<reference evidence="1 2" key="1">
    <citation type="submission" date="2016-10" db="EMBL/GenBank/DDBJ databases">
        <title>Genome of airborne Acinetobacter sp. 5-2Ac02 in the hospital environment: Species near to Acinetobacter towneri.</title>
        <authorList>
            <person name="Barbosa B."/>
            <person name="Fernandez-Garcia L."/>
            <person name="Gato E."/>
            <person name="Leao R."/>
            <person name="Albano R."/>
            <person name="Fernandez B."/>
            <person name="Fernandez-Cuenca F."/>
            <person name="Marques E."/>
            <person name="Tomas M."/>
        </authorList>
    </citation>
    <scope>NUCLEOTIDE SEQUENCE [LARGE SCALE GENOMIC DNA]</scope>
    <source>
        <strain evidence="1 2">5-2Ac02</strain>
    </source>
</reference>
<comment type="caution">
    <text evidence="1">The sequence shown here is derived from an EMBL/GenBank/DDBJ whole genome shotgun (WGS) entry which is preliminary data.</text>
</comment>
<keyword evidence="1" id="KW-0255">Endonuclease</keyword>
<dbReference type="Proteomes" id="UP000186931">
    <property type="component" value="Unassembled WGS sequence"/>
</dbReference>
<organism evidence="1 2">
    <name type="scientific">Acinetobacter towneri</name>
    <dbReference type="NCBI Taxonomy" id="202956"/>
    <lineage>
        <taxon>Bacteria</taxon>
        <taxon>Pseudomonadati</taxon>
        <taxon>Pseudomonadota</taxon>
        <taxon>Gammaproteobacteria</taxon>
        <taxon>Moraxellales</taxon>
        <taxon>Moraxellaceae</taxon>
        <taxon>Acinetobacter</taxon>
    </lineage>
</organism>
<dbReference type="RefSeq" id="WP_070155705.1">
    <property type="nucleotide sequence ID" value="NZ_CP071771.1"/>
</dbReference>
<dbReference type="InterPro" id="IPR002711">
    <property type="entry name" value="HNH"/>
</dbReference>
<evidence type="ECO:0000313" key="1">
    <source>
        <dbReference type="EMBL" id="OFE42519.1"/>
    </source>
</evidence>
<dbReference type="EMBL" id="MKQS01000042">
    <property type="protein sequence ID" value="OFE42519.1"/>
    <property type="molecule type" value="Genomic_DNA"/>
</dbReference>
<gene>
    <name evidence="1" type="ORF">BJN41_14025</name>
</gene>
<dbReference type="GO" id="GO:0004519">
    <property type="term" value="F:endonuclease activity"/>
    <property type="evidence" value="ECO:0007669"/>
    <property type="project" value="UniProtKB-KW"/>
</dbReference>
<dbReference type="GO" id="GO:0008270">
    <property type="term" value="F:zinc ion binding"/>
    <property type="evidence" value="ECO:0007669"/>
    <property type="project" value="InterPro"/>
</dbReference>
<evidence type="ECO:0000313" key="2">
    <source>
        <dbReference type="Proteomes" id="UP000186931"/>
    </source>
</evidence>
<keyword evidence="1" id="KW-0540">Nuclease</keyword>